<name>A0A1Y0CZ44_9GAMM</name>
<accession>A0A1Y0CZ44</accession>
<keyword evidence="3" id="KW-1185">Reference proteome</keyword>
<evidence type="ECO:0000313" key="2">
    <source>
        <dbReference type="EMBL" id="ART80603.1"/>
    </source>
</evidence>
<dbReference type="Proteomes" id="UP000243793">
    <property type="component" value="Chromosome"/>
</dbReference>
<dbReference type="Gene3D" id="3.10.180.10">
    <property type="entry name" value="2,3-Dihydroxybiphenyl 1,2-Dioxygenase, domain 1"/>
    <property type="match status" value="1"/>
</dbReference>
<dbReference type="RefSeq" id="WP_086964472.1">
    <property type="nucleotide sequence ID" value="NZ_CP021376.1"/>
</dbReference>
<dbReference type="InterPro" id="IPR029068">
    <property type="entry name" value="Glyas_Bleomycin-R_OHBP_Dase"/>
</dbReference>
<dbReference type="InterPro" id="IPR037523">
    <property type="entry name" value="VOC_core"/>
</dbReference>
<dbReference type="OrthoDB" id="8776491at2"/>
<proteinExistence type="predicted"/>
<dbReference type="EMBL" id="CP021376">
    <property type="protein sequence ID" value="ART80603.1"/>
    <property type="molecule type" value="Genomic_DNA"/>
</dbReference>
<sequence length="128" mass="13903">MQHNPITWFEIFVNDMARAHAFYEGLLDIKLEPQGNDTSAEAHMWVFPSTASDHGAGGALVKRVGDEIGDGGANILIYFSCPDCDTVLAKVDAYGGRVLKEKYAIGRYGYAALITDSEGNTIGLHSKH</sequence>
<dbReference type="InterPro" id="IPR004360">
    <property type="entry name" value="Glyas_Fos-R_dOase_dom"/>
</dbReference>
<dbReference type="AlphaFoldDB" id="A0A1Y0CZ44"/>
<dbReference type="PANTHER" id="PTHR33993:SF2">
    <property type="entry name" value="VOC DOMAIN-CONTAINING PROTEIN"/>
    <property type="match status" value="1"/>
</dbReference>
<evidence type="ECO:0000259" key="1">
    <source>
        <dbReference type="PROSITE" id="PS51819"/>
    </source>
</evidence>
<reference evidence="3" key="1">
    <citation type="submission" date="2017-05" db="EMBL/GenBank/DDBJ databases">
        <authorList>
            <person name="Sung H."/>
        </authorList>
    </citation>
    <scope>NUCLEOTIDE SEQUENCE [LARGE SCALE GENOMIC DNA]</scope>
    <source>
        <strain evidence="3">AMac2203</strain>
    </source>
</reference>
<dbReference type="Pfam" id="PF00903">
    <property type="entry name" value="Glyoxalase"/>
    <property type="match status" value="1"/>
</dbReference>
<organism evidence="2 3">
    <name type="scientific">Oceanisphaera avium</name>
    <dbReference type="NCBI Taxonomy" id="1903694"/>
    <lineage>
        <taxon>Bacteria</taxon>
        <taxon>Pseudomonadati</taxon>
        <taxon>Pseudomonadota</taxon>
        <taxon>Gammaproteobacteria</taxon>
        <taxon>Aeromonadales</taxon>
        <taxon>Aeromonadaceae</taxon>
        <taxon>Oceanisphaera</taxon>
    </lineage>
</organism>
<feature type="domain" description="VOC" evidence="1">
    <location>
        <begin position="5"/>
        <end position="127"/>
    </location>
</feature>
<dbReference type="SUPFAM" id="SSF54593">
    <property type="entry name" value="Glyoxalase/Bleomycin resistance protein/Dihydroxybiphenyl dioxygenase"/>
    <property type="match status" value="1"/>
</dbReference>
<dbReference type="InterPro" id="IPR052164">
    <property type="entry name" value="Anthracycline_SecMetBiosynth"/>
</dbReference>
<dbReference type="CDD" id="cd07247">
    <property type="entry name" value="SgaA_N_like"/>
    <property type="match status" value="1"/>
</dbReference>
<dbReference type="PROSITE" id="PS51819">
    <property type="entry name" value="VOC"/>
    <property type="match status" value="1"/>
</dbReference>
<dbReference type="KEGG" id="ocm:CBP12_11000"/>
<dbReference type="PANTHER" id="PTHR33993">
    <property type="entry name" value="GLYOXALASE-RELATED"/>
    <property type="match status" value="1"/>
</dbReference>
<evidence type="ECO:0000313" key="3">
    <source>
        <dbReference type="Proteomes" id="UP000243793"/>
    </source>
</evidence>
<protein>
    <recommendedName>
        <fullName evidence="1">VOC domain-containing protein</fullName>
    </recommendedName>
</protein>
<gene>
    <name evidence="2" type="ORF">CBP12_11000</name>
</gene>